<evidence type="ECO:0000313" key="2">
    <source>
        <dbReference type="Proteomes" id="UP001157502"/>
    </source>
</evidence>
<evidence type="ECO:0000313" key="1">
    <source>
        <dbReference type="EMBL" id="KAJ7993168.1"/>
    </source>
</evidence>
<sequence length="667" mass="73195">MASPGSCRKSFFYREFLSTGRIVSVMFSDTSAPGKHRVLQHSNPNLNLWLHSGHRAHHSDVGLNGQCPRAGANRTYSNRLKEVGVTSQETTHDIHELDRTGPHLNGLGLEARRLRFASFYVQSDLSSKDGRPSRWGQGLSPELGPRQTPSGTNHCTESSFVGKHWQTLPHPSVRKYLTATALAPASPTRFKGQGGCEVPACSEDQLWNHSRQTCQRDLSAVNVMDSATVTQDLPRHQSFSSTLGSRKEKKRNSHRDMTRLESGPETRLDKTYLTRPAEGCTVPSCLHEIIFSREILQKNMKGSTVKSQQSPSKSHPTREDIRTSPHSANLGPRRGSGRTGSKRSHQKEVRDQIQRVVKNLEEVLGGLKDVHQEMKEVVQQIELLTLSIDLSEGEASPSMPSDSGSTSSSSGVAMGSERQRPGGQDSRLRAAALSSHIRTDLPQPRNPICRPHQPSPSKGSSICPDTPGVSSLSTDPHHPNNHDISVKTKSPHFPHFTMSSPNTTSQLGRKNPNFTAALYHNLGLSPNRSTPHPSAPEPSVTVETHTEPHTRDLPVNTPRDRETRSRGEVVAPAISPGLTTGQSAQQGPGRVPGSRGRKPPPYPHNRHFDREANKAKDLRTAPPYPVKRRLLSTTQKLCYQGDGKHLGCLVAFPVGSRGTLNGEKQDT</sequence>
<comment type="caution">
    <text evidence="1">The sequence shown here is derived from an EMBL/GenBank/DDBJ whole genome shotgun (WGS) entry which is preliminary data.</text>
</comment>
<keyword evidence="2" id="KW-1185">Reference proteome</keyword>
<gene>
    <name evidence="1" type="ORF">DPEC_G00269620</name>
</gene>
<accession>A0ACC2FPE3</accession>
<name>A0ACC2FPE3_DALPE</name>
<dbReference type="EMBL" id="CM055751">
    <property type="protein sequence ID" value="KAJ7993168.1"/>
    <property type="molecule type" value="Genomic_DNA"/>
</dbReference>
<proteinExistence type="predicted"/>
<dbReference type="Proteomes" id="UP001157502">
    <property type="component" value="Chromosome 24"/>
</dbReference>
<reference evidence="1" key="1">
    <citation type="submission" date="2021-05" db="EMBL/GenBank/DDBJ databases">
        <authorList>
            <person name="Pan Q."/>
            <person name="Jouanno E."/>
            <person name="Zahm M."/>
            <person name="Klopp C."/>
            <person name="Cabau C."/>
            <person name="Louis A."/>
            <person name="Berthelot C."/>
            <person name="Parey E."/>
            <person name="Roest Crollius H."/>
            <person name="Montfort J."/>
            <person name="Robinson-Rechavi M."/>
            <person name="Bouchez O."/>
            <person name="Lampietro C."/>
            <person name="Lopez Roques C."/>
            <person name="Donnadieu C."/>
            <person name="Postlethwait J."/>
            <person name="Bobe J."/>
            <person name="Dillon D."/>
            <person name="Chandos A."/>
            <person name="von Hippel F."/>
            <person name="Guiguen Y."/>
        </authorList>
    </citation>
    <scope>NUCLEOTIDE SEQUENCE</scope>
    <source>
        <strain evidence="1">YG-Jan2019</strain>
    </source>
</reference>
<protein>
    <submittedName>
        <fullName evidence="1">Uncharacterized protein</fullName>
    </submittedName>
</protein>
<organism evidence="1 2">
    <name type="scientific">Dallia pectoralis</name>
    <name type="common">Alaska blackfish</name>
    <dbReference type="NCBI Taxonomy" id="75939"/>
    <lineage>
        <taxon>Eukaryota</taxon>
        <taxon>Metazoa</taxon>
        <taxon>Chordata</taxon>
        <taxon>Craniata</taxon>
        <taxon>Vertebrata</taxon>
        <taxon>Euteleostomi</taxon>
        <taxon>Actinopterygii</taxon>
        <taxon>Neopterygii</taxon>
        <taxon>Teleostei</taxon>
        <taxon>Protacanthopterygii</taxon>
        <taxon>Esociformes</taxon>
        <taxon>Umbridae</taxon>
        <taxon>Dallia</taxon>
    </lineage>
</organism>